<proteinExistence type="predicted"/>
<sequence>MPQVAVKLVSETESNYFKIFILIFNISHQAVGIKFDDVIQPDHLRYTLGLNMSKLTSLKDKGYDPTSQTFDTSLMICLLRNLAGIQITNELPLWSELTVGADLSRIMTHRKYISNSNDRTLQNDKFAAIWKEIEDAVIRLSNEKLTIDCSTLQTKNFYVDDSQSIYATIQGWKRLVQIEEKRRCKQI</sequence>
<reference evidence="2" key="1">
    <citation type="submission" date="2021-03" db="EMBL/GenBank/DDBJ databases">
        <authorList>
            <person name="Bekaert M."/>
        </authorList>
    </citation>
    <scope>NUCLEOTIDE SEQUENCE</scope>
</reference>
<name>A0A8S3RFC3_MYTED</name>
<dbReference type="InterPro" id="IPR041249">
    <property type="entry name" value="HEPN_DZIP3"/>
</dbReference>
<evidence type="ECO:0000313" key="3">
    <source>
        <dbReference type="Proteomes" id="UP000683360"/>
    </source>
</evidence>
<gene>
    <name evidence="2" type="ORF">MEDL_19540</name>
</gene>
<dbReference type="EMBL" id="CAJPWZ010001013">
    <property type="protein sequence ID" value="CAG2205156.1"/>
    <property type="molecule type" value="Genomic_DNA"/>
</dbReference>
<dbReference type="Pfam" id="PF18738">
    <property type="entry name" value="HEPN_DZIP3"/>
    <property type="match status" value="1"/>
</dbReference>
<evidence type="ECO:0000313" key="2">
    <source>
        <dbReference type="EMBL" id="CAG2205156.1"/>
    </source>
</evidence>
<dbReference type="AlphaFoldDB" id="A0A8S3RFC3"/>
<feature type="domain" description="DZIP3-like HEPN" evidence="1">
    <location>
        <begin position="62"/>
        <end position="157"/>
    </location>
</feature>
<dbReference type="OrthoDB" id="6367890at2759"/>
<comment type="caution">
    <text evidence="2">The sequence shown here is derived from an EMBL/GenBank/DDBJ whole genome shotgun (WGS) entry which is preliminary data.</text>
</comment>
<organism evidence="2 3">
    <name type="scientific">Mytilus edulis</name>
    <name type="common">Blue mussel</name>
    <dbReference type="NCBI Taxonomy" id="6550"/>
    <lineage>
        <taxon>Eukaryota</taxon>
        <taxon>Metazoa</taxon>
        <taxon>Spiralia</taxon>
        <taxon>Lophotrochozoa</taxon>
        <taxon>Mollusca</taxon>
        <taxon>Bivalvia</taxon>
        <taxon>Autobranchia</taxon>
        <taxon>Pteriomorphia</taxon>
        <taxon>Mytilida</taxon>
        <taxon>Mytiloidea</taxon>
        <taxon>Mytilidae</taxon>
        <taxon>Mytilinae</taxon>
        <taxon>Mytilus</taxon>
    </lineage>
</organism>
<dbReference type="Proteomes" id="UP000683360">
    <property type="component" value="Unassembled WGS sequence"/>
</dbReference>
<evidence type="ECO:0000259" key="1">
    <source>
        <dbReference type="Pfam" id="PF18738"/>
    </source>
</evidence>
<protein>
    <recommendedName>
        <fullName evidence="1">DZIP3-like HEPN domain-containing protein</fullName>
    </recommendedName>
</protein>
<accession>A0A8S3RFC3</accession>
<keyword evidence="3" id="KW-1185">Reference proteome</keyword>